<accession>A0A2P2J7Q0</accession>
<proteinExistence type="predicted"/>
<organism evidence="1">
    <name type="scientific">Rhizophora mucronata</name>
    <name type="common">Asiatic mangrove</name>
    <dbReference type="NCBI Taxonomy" id="61149"/>
    <lineage>
        <taxon>Eukaryota</taxon>
        <taxon>Viridiplantae</taxon>
        <taxon>Streptophyta</taxon>
        <taxon>Embryophyta</taxon>
        <taxon>Tracheophyta</taxon>
        <taxon>Spermatophyta</taxon>
        <taxon>Magnoliopsida</taxon>
        <taxon>eudicotyledons</taxon>
        <taxon>Gunneridae</taxon>
        <taxon>Pentapetalae</taxon>
        <taxon>rosids</taxon>
        <taxon>fabids</taxon>
        <taxon>Malpighiales</taxon>
        <taxon>Rhizophoraceae</taxon>
        <taxon>Rhizophora</taxon>
    </lineage>
</organism>
<sequence length="28" mass="3234">MKRKAEYHGLIILTLSNQTTNAYALNRL</sequence>
<evidence type="ECO:0000313" key="1">
    <source>
        <dbReference type="EMBL" id="MBW89505.1"/>
    </source>
</evidence>
<dbReference type="AlphaFoldDB" id="A0A2P2J7Q0"/>
<name>A0A2P2J7Q0_RHIMU</name>
<reference evidence="1" key="1">
    <citation type="submission" date="2018-02" db="EMBL/GenBank/DDBJ databases">
        <title>Rhizophora mucronata_Transcriptome.</title>
        <authorList>
            <person name="Meera S.P."/>
            <person name="Sreeshan A."/>
            <person name="Augustine A."/>
        </authorList>
    </citation>
    <scope>NUCLEOTIDE SEQUENCE</scope>
    <source>
        <tissue evidence="1">Leaf</tissue>
    </source>
</reference>
<protein>
    <submittedName>
        <fullName evidence="1">Uncharacterized protein</fullName>
    </submittedName>
</protein>
<dbReference type="EMBL" id="GGEC01009022">
    <property type="protein sequence ID" value="MBW89505.1"/>
    <property type="molecule type" value="Transcribed_RNA"/>
</dbReference>